<comment type="subcellular location">
    <subcellularLocation>
        <location evidence="8">Cell membrane</location>
        <topology evidence="8">Multi-pass membrane protein</topology>
    </subcellularLocation>
    <subcellularLocation>
        <location evidence="1">Endomembrane system</location>
        <topology evidence="1">Multi-pass membrane protein</topology>
    </subcellularLocation>
</comment>
<keyword evidence="11" id="KW-1185">Reference proteome</keyword>
<proteinExistence type="inferred from homology"/>
<evidence type="ECO:0000256" key="6">
    <source>
        <dbReference type="ARBA" id="ARBA00022989"/>
    </source>
</evidence>
<keyword evidence="5 8" id="KW-0812">Transmembrane</keyword>
<evidence type="ECO:0000256" key="7">
    <source>
        <dbReference type="ARBA" id="ARBA00023136"/>
    </source>
</evidence>
<dbReference type="AlphaFoldDB" id="A0AAW0FLE5"/>
<keyword evidence="6 8" id="KW-1133">Transmembrane helix</keyword>
<evidence type="ECO:0000256" key="2">
    <source>
        <dbReference type="ARBA" id="ARBA00010892"/>
    </source>
</evidence>
<evidence type="ECO:0000256" key="4">
    <source>
        <dbReference type="ARBA" id="ARBA00022596"/>
    </source>
</evidence>
<feature type="transmembrane region" description="Helical" evidence="8">
    <location>
        <begin position="139"/>
        <end position="161"/>
    </location>
</feature>
<feature type="transmembrane region" description="Helical" evidence="8">
    <location>
        <begin position="372"/>
        <end position="400"/>
    </location>
</feature>
<organism evidence="10 11">
    <name type="scientific">Cerrena zonata</name>
    <dbReference type="NCBI Taxonomy" id="2478898"/>
    <lineage>
        <taxon>Eukaryota</taxon>
        <taxon>Fungi</taxon>
        <taxon>Dikarya</taxon>
        <taxon>Basidiomycota</taxon>
        <taxon>Agaricomycotina</taxon>
        <taxon>Agaricomycetes</taxon>
        <taxon>Polyporales</taxon>
        <taxon>Cerrenaceae</taxon>
        <taxon>Cerrena</taxon>
    </lineage>
</organism>
<dbReference type="EMBL" id="JASBNA010000040">
    <property type="protein sequence ID" value="KAK7681581.1"/>
    <property type="molecule type" value="Genomic_DNA"/>
</dbReference>
<reference evidence="10 11" key="1">
    <citation type="submission" date="2022-09" db="EMBL/GenBank/DDBJ databases">
        <authorList>
            <person name="Palmer J.M."/>
        </authorList>
    </citation>
    <scope>NUCLEOTIDE SEQUENCE [LARGE SCALE GENOMIC DNA]</scope>
    <source>
        <strain evidence="10 11">DSM 7382</strain>
    </source>
</reference>
<feature type="transmembrane region" description="Helical" evidence="8">
    <location>
        <begin position="436"/>
        <end position="459"/>
    </location>
</feature>
<accession>A0AAW0FLE5</accession>
<feature type="transmembrane region" description="Helical" evidence="8">
    <location>
        <begin position="94"/>
        <end position="119"/>
    </location>
</feature>
<evidence type="ECO:0000256" key="3">
    <source>
        <dbReference type="ARBA" id="ARBA00022448"/>
    </source>
</evidence>
<keyword evidence="7 8" id="KW-0472">Membrane</keyword>
<sequence>MNTRSTTYRLREKFQSLPRLTLFGRSLLLVVCELIVNAVCWIVAGLLFGRRRETQPILSLALLAWTIGLRHALDADHISAIDNATRALINLDQLPVTCGLFFSLGHSTIVIVVNVAIAISTSVYEHIAGVGRVGGIVGASVSASFLFIVGLANSIILWRILARKRRIKKEREARLARGEDPSDLDDDKDDENSHGNTLMMKILGPVVRFVDRPWKMYPVGVLFGFGFDTASSIALLAVSALAKKNTDGVHIAPADIIILPLLFTAGMTLIDSLDSILMLYSYAGFPERSFALFERRVSHDKKPILPVSPMTDQAPTPPSPDPSIAKSVQEIHRESVTPSDIIKPNAIVGETAVVIDVVDERRRKEMIVKKNAMSGLSVILTLMSILVAFSISLITVMGLIGDNCAKCQEAAEAENGGGLAGRWWRGWARANDNSGYIGAAIVGSFVLIVASWYGSRYLWRKWNAKRLQKSRGTN</sequence>
<dbReference type="PANTHER" id="PTHR31611:SF0">
    <property type="entry name" value="HIGH-AFFINITY NICKEL TRANSPORT PROTEIN NIC1"/>
    <property type="match status" value="1"/>
</dbReference>
<dbReference type="Pfam" id="PF03824">
    <property type="entry name" value="NicO"/>
    <property type="match status" value="1"/>
</dbReference>
<dbReference type="GO" id="GO:0015099">
    <property type="term" value="F:nickel cation transmembrane transporter activity"/>
    <property type="evidence" value="ECO:0007669"/>
    <property type="project" value="UniProtKB-UniRule"/>
</dbReference>
<dbReference type="Proteomes" id="UP001385951">
    <property type="component" value="Unassembled WGS sequence"/>
</dbReference>
<comment type="similarity">
    <text evidence="2 8">Belongs to the NiCoT transporter (TC 2.A.52) family.</text>
</comment>
<feature type="region of interest" description="Disordered" evidence="9">
    <location>
        <begin position="304"/>
        <end position="324"/>
    </location>
</feature>
<dbReference type="GO" id="GO:0012505">
    <property type="term" value="C:endomembrane system"/>
    <property type="evidence" value="ECO:0007669"/>
    <property type="project" value="UniProtKB-SubCell"/>
</dbReference>
<dbReference type="InterPro" id="IPR004688">
    <property type="entry name" value="Ni/Co_transpt"/>
</dbReference>
<comment type="caution">
    <text evidence="10">The sequence shown here is derived from an EMBL/GenBank/DDBJ whole genome shotgun (WGS) entry which is preliminary data.</text>
</comment>
<protein>
    <recommendedName>
        <fullName evidence="8">Nickel/cobalt efflux system</fullName>
    </recommendedName>
</protein>
<dbReference type="PANTHER" id="PTHR31611">
    <property type="entry name" value="HIGH-AFFINITY NICKEL TRANSPORT PROTEIN NIC1"/>
    <property type="match status" value="1"/>
</dbReference>
<dbReference type="InterPro" id="IPR011541">
    <property type="entry name" value="Ni/Co_transpt_high_affinity"/>
</dbReference>
<evidence type="ECO:0000256" key="1">
    <source>
        <dbReference type="ARBA" id="ARBA00004127"/>
    </source>
</evidence>
<evidence type="ECO:0000313" key="11">
    <source>
        <dbReference type="Proteomes" id="UP001385951"/>
    </source>
</evidence>
<feature type="transmembrane region" description="Helical" evidence="8">
    <location>
        <begin position="248"/>
        <end position="270"/>
    </location>
</feature>
<keyword evidence="3 8" id="KW-0813">Transport</keyword>
<evidence type="ECO:0000256" key="9">
    <source>
        <dbReference type="SAM" id="MobiDB-lite"/>
    </source>
</evidence>
<dbReference type="GO" id="GO:0005886">
    <property type="term" value="C:plasma membrane"/>
    <property type="evidence" value="ECO:0007669"/>
    <property type="project" value="UniProtKB-SubCell"/>
</dbReference>
<feature type="transmembrane region" description="Helical" evidence="8">
    <location>
        <begin position="20"/>
        <end position="44"/>
    </location>
</feature>
<gene>
    <name evidence="10" type="ORF">QCA50_015314</name>
</gene>
<evidence type="ECO:0000313" key="10">
    <source>
        <dbReference type="EMBL" id="KAK7681581.1"/>
    </source>
</evidence>
<feature type="transmembrane region" description="Helical" evidence="8">
    <location>
        <begin position="217"/>
        <end position="242"/>
    </location>
</feature>
<keyword evidence="4" id="KW-0533">Nickel</keyword>
<evidence type="ECO:0000256" key="5">
    <source>
        <dbReference type="ARBA" id="ARBA00022692"/>
    </source>
</evidence>
<name>A0AAW0FLE5_9APHY</name>
<evidence type="ECO:0000256" key="8">
    <source>
        <dbReference type="RuleBase" id="RU362101"/>
    </source>
</evidence>